<gene>
    <name evidence="1" type="ORF">CTRU02_213584</name>
</gene>
<keyword evidence="1" id="KW-0808">Transferase</keyword>
<dbReference type="EMBL" id="VUJX02000010">
    <property type="protein sequence ID" value="KAL0930849.1"/>
    <property type="molecule type" value="Genomic_DNA"/>
</dbReference>
<reference evidence="1 2" key="1">
    <citation type="journal article" date="2020" name="Phytopathology">
        <title>Genome Sequence Resources of Colletotrichum truncatum, C. plurivorum, C. musicola, and C. sojae: Four Species Pathogenic to Soybean (Glycine max).</title>
        <authorList>
            <person name="Rogerio F."/>
            <person name="Boufleur T.R."/>
            <person name="Ciampi-Guillardi M."/>
            <person name="Sukno S.A."/>
            <person name="Thon M.R."/>
            <person name="Massola Junior N.S."/>
            <person name="Baroncelli R."/>
        </authorList>
    </citation>
    <scope>NUCLEOTIDE SEQUENCE [LARGE SCALE GENOMIC DNA]</scope>
    <source>
        <strain evidence="1 2">CMES1059</strain>
    </source>
</reference>
<name>A0ACC3YG49_COLTU</name>
<comment type="caution">
    <text evidence="1">The sequence shown here is derived from an EMBL/GenBank/DDBJ whole genome shotgun (WGS) entry which is preliminary data.</text>
</comment>
<keyword evidence="1" id="KW-0489">Methyltransferase</keyword>
<keyword evidence="2" id="KW-1185">Reference proteome</keyword>
<protein>
    <submittedName>
        <fullName evidence="1">Methyltransferase domain-containing protein</fullName>
    </submittedName>
</protein>
<evidence type="ECO:0000313" key="2">
    <source>
        <dbReference type="Proteomes" id="UP000805649"/>
    </source>
</evidence>
<dbReference type="Proteomes" id="UP000805649">
    <property type="component" value="Unassembled WGS sequence"/>
</dbReference>
<sequence length="361" mass="40362">MADSSTNPPAPVSPSRLETAAPVVEASDEPAALAAIEADDTDSLADTTSTIDERISTYTASLSSSVVDYPTENGRRYHAFRAGNYLAPNDESEMDRLDFNHMLILKTIGKGEKLFLAPVPQETTHRILDIGTGTGIWAIEAADLFPNAEVVGNDLSAIQPEWVPPNVKFEIDDVESEWLNNEKYDFILSRYMAGSIADWPKLIKNIYDNLNPDGWVEFQDYDITYHTDDGTFTDKHKTHKWITTLMQACRLVGRNPCPGPEIEGWVKEAGFVDVVHQSFKMPLGPWAKDPHLKDVGMANLIQCLDGLEGFSLRAFTTIMGWTKEEVLVLLAEVRRELKSQAFHAYCNIHVVYAQKPKDEED</sequence>
<evidence type="ECO:0000313" key="1">
    <source>
        <dbReference type="EMBL" id="KAL0930849.1"/>
    </source>
</evidence>
<accession>A0ACC3YG49</accession>
<organism evidence="1 2">
    <name type="scientific">Colletotrichum truncatum</name>
    <name type="common">Anthracnose fungus</name>
    <name type="synonym">Colletotrichum capsici</name>
    <dbReference type="NCBI Taxonomy" id="5467"/>
    <lineage>
        <taxon>Eukaryota</taxon>
        <taxon>Fungi</taxon>
        <taxon>Dikarya</taxon>
        <taxon>Ascomycota</taxon>
        <taxon>Pezizomycotina</taxon>
        <taxon>Sordariomycetes</taxon>
        <taxon>Hypocreomycetidae</taxon>
        <taxon>Glomerellales</taxon>
        <taxon>Glomerellaceae</taxon>
        <taxon>Colletotrichum</taxon>
        <taxon>Colletotrichum truncatum species complex</taxon>
    </lineage>
</organism>
<proteinExistence type="predicted"/>